<evidence type="ECO:0000313" key="3">
    <source>
        <dbReference type="Proteomes" id="UP001152320"/>
    </source>
</evidence>
<accession>A0A9Q1HEL1</accession>
<protein>
    <submittedName>
        <fullName evidence="2">Uncharacterized protein</fullName>
    </submittedName>
</protein>
<dbReference type="AlphaFoldDB" id="A0A9Q1HEL1"/>
<evidence type="ECO:0000313" key="2">
    <source>
        <dbReference type="EMBL" id="KAJ8043125.1"/>
    </source>
</evidence>
<organism evidence="2 3">
    <name type="scientific">Holothuria leucospilota</name>
    <name type="common">Black long sea cucumber</name>
    <name type="synonym">Mertensiothuria leucospilota</name>
    <dbReference type="NCBI Taxonomy" id="206669"/>
    <lineage>
        <taxon>Eukaryota</taxon>
        <taxon>Metazoa</taxon>
        <taxon>Echinodermata</taxon>
        <taxon>Eleutherozoa</taxon>
        <taxon>Echinozoa</taxon>
        <taxon>Holothuroidea</taxon>
        <taxon>Aspidochirotacea</taxon>
        <taxon>Aspidochirotida</taxon>
        <taxon>Holothuriidae</taxon>
        <taxon>Holothuria</taxon>
    </lineage>
</organism>
<dbReference type="EMBL" id="JAIZAY010000004">
    <property type="protein sequence ID" value="KAJ8043125.1"/>
    <property type="molecule type" value="Genomic_DNA"/>
</dbReference>
<feature type="region of interest" description="Disordered" evidence="1">
    <location>
        <begin position="77"/>
        <end position="97"/>
    </location>
</feature>
<dbReference type="Proteomes" id="UP001152320">
    <property type="component" value="Chromosome 4"/>
</dbReference>
<proteinExistence type="predicted"/>
<sequence length="97" mass="11099">MSSTTVVLTQQFQILLHVGNSWRNHLQQSKLTKGKTHCSQKKSNGAIRFYDYDYCHTTDESHCVLCIVTRRPVRNTGLNPSTSEWKVPENSTSTQPF</sequence>
<name>A0A9Q1HEL1_HOLLE</name>
<evidence type="ECO:0000256" key="1">
    <source>
        <dbReference type="SAM" id="MobiDB-lite"/>
    </source>
</evidence>
<keyword evidence="3" id="KW-1185">Reference proteome</keyword>
<reference evidence="2" key="1">
    <citation type="submission" date="2021-10" db="EMBL/GenBank/DDBJ databases">
        <title>Tropical sea cucumber genome reveals ecological adaptation and Cuvierian tubules defense mechanism.</title>
        <authorList>
            <person name="Chen T."/>
        </authorList>
    </citation>
    <scope>NUCLEOTIDE SEQUENCE</scope>
    <source>
        <strain evidence="2">Nanhai2018</strain>
        <tissue evidence="2">Muscle</tissue>
    </source>
</reference>
<gene>
    <name evidence="2" type="ORF">HOLleu_10087</name>
</gene>
<comment type="caution">
    <text evidence="2">The sequence shown here is derived from an EMBL/GenBank/DDBJ whole genome shotgun (WGS) entry which is preliminary data.</text>
</comment>